<evidence type="ECO:0000313" key="1">
    <source>
        <dbReference type="EMBL" id="GAJ95641.1"/>
    </source>
</evidence>
<evidence type="ECO:0000313" key="2">
    <source>
        <dbReference type="Proteomes" id="UP000026941"/>
    </source>
</evidence>
<dbReference type="EMBL" id="BAYX01000012">
    <property type="protein sequence ID" value="GAJ95641.1"/>
    <property type="molecule type" value="Genomic_DNA"/>
</dbReference>
<dbReference type="AlphaFoldDB" id="A0AA87Q4Y7"/>
<accession>A0AA87Q4Y7</accession>
<organism evidence="1 2">
    <name type="scientific">Rhizobium rhizogenes NBRC 13257</name>
    <dbReference type="NCBI Taxonomy" id="1220581"/>
    <lineage>
        <taxon>Bacteria</taxon>
        <taxon>Pseudomonadati</taxon>
        <taxon>Pseudomonadota</taxon>
        <taxon>Alphaproteobacteria</taxon>
        <taxon>Hyphomicrobiales</taxon>
        <taxon>Rhizobiaceae</taxon>
        <taxon>Rhizobium/Agrobacterium group</taxon>
        <taxon>Rhizobium</taxon>
    </lineage>
</organism>
<gene>
    <name evidence="1" type="ORF">RRH01S_12_01980</name>
</gene>
<reference evidence="1 2" key="1">
    <citation type="submission" date="2014-05" db="EMBL/GenBank/DDBJ databases">
        <title>Whole genome shotgun sequence of Rhizobium rhizogenes NBRC 13257.</title>
        <authorList>
            <person name="Katano-Makiyama Y."/>
            <person name="Hosoyama A."/>
            <person name="Hashimoto M."/>
            <person name="Hosoyama Y."/>
            <person name="Noguchi M."/>
            <person name="Tsuchikane K."/>
            <person name="Kimura A."/>
            <person name="Ohji S."/>
            <person name="Ichikawa N."/>
            <person name="Yamazoe A."/>
            <person name="Fujita N."/>
        </authorList>
    </citation>
    <scope>NUCLEOTIDE SEQUENCE [LARGE SCALE GENOMIC DNA]</scope>
    <source>
        <strain evidence="1 2">NBRC 13257</strain>
    </source>
</reference>
<sequence>MVPGRDGSLKDERFPQFRAAACGANTKSAPPPAASGGRVAIPDPAIPSRSCKLVFHELKEMRP</sequence>
<protein>
    <submittedName>
        <fullName evidence="1">Uncharacterized protein</fullName>
    </submittedName>
</protein>
<comment type="caution">
    <text evidence="1">The sequence shown here is derived from an EMBL/GenBank/DDBJ whole genome shotgun (WGS) entry which is preliminary data.</text>
</comment>
<proteinExistence type="predicted"/>
<name>A0AA87Q4Y7_RHIRH</name>
<dbReference type="Proteomes" id="UP000026941">
    <property type="component" value="Unassembled WGS sequence"/>
</dbReference>